<dbReference type="Pfam" id="PF14410">
    <property type="entry name" value="GH-E"/>
    <property type="match status" value="1"/>
</dbReference>
<proteinExistence type="predicted"/>
<keyword evidence="4" id="KW-1185">Reference proteome</keyword>
<organism evidence="3 4">
    <name type="scientific">Glycomyces sambucus</name>
    <dbReference type="NCBI Taxonomy" id="380244"/>
    <lineage>
        <taxon>Bacteria</taxon>
        <taxon>Bacillati</taxon>
        <taxon>Actinomycetota</taxon>
        <taxon>Actinomycetes</taxon>
        <taxon>Glycomycetales</taxon>
        <taxon>Glycomycetaceae</taxon>
        <taxon>Glycomyces</taxon>
    </lineage>
</organism>
<evidence type="ECO:0000259" key="2">
    <source>
        <dbReference type="Pfam" id="PF14410"/>
    </source>
</evidence>
<sequence>MGAFKQTLKVLVVLGVIAALGKRKPGNGNGNDGDSARPAKRPRGGGESSSTADIQQKAEDNATKLDPDQSSTDGSDPADPRADDPDDQGGPRRDDDGNVVADRNDKDSVRALYSQKDENGKFPPDAEFPPGWGIRKNNEDPDAPDVLHDENGYPVRDPDKPYTSDREKYFPGKFNQEAHDAMVRGYTDQGRQPDGTTGTFNAGHPKPDSPKVDYEVRDGIPVDRATGKPVDRDRLTWRDPEGNKIPYYRENSEGKTVTNLTYDHKTPVVKYWKEEGYRASWEDRETWYNKPENLEPMGSKDNSSKSGDADDGEKHRYKDRAPEGPPNGNYTPKGTR</sequence>
<feature type="compositionally biased region" description="Basic and acidic residues" evidence="1">
    <location>
        <begin position="145"/>
        <end position="182"/>
    </location>
</feature>
<dbReference type="InterPro" id="IPR026835">
    <property type="entry name" value="YqcG_C"/>
</dbReference>
<evidence type="ECO:0000313" key="3">
    <source>
        <dbReference type="EMBL" id="SDK50138.1"/>
    </source>
</evidence>
<accession>A0A1G9CEP0</accession>
<feature type="compositionally biased region" description="Basic and acidic residues" evidence="1">
    <location>
        <begin position="78"/>
        <end position="120"/>
    </location>
</feature>
<name>A0A1G9CEP0_9ACTN</name>
<evidence type="ECO:0000313" key="4">
    <source>
        <dbReference type="Proteomes" id="UP000198662"/>
    </source>
</evidence>
<feature type="compositionally biased region" description="Basic and acidic residues" evidence="1">
    <location>
        <begin position="205"/>
        <end position="242"/>
    </location>
</feature>
<dbReference type="OrthoDB" id="4981820at2"/>
<dbReference type="Proteomes" id="UP000198662">
    <property type="component" value="Unassembled WGS sequence"/>
</dbReference>
<feature type="compositionally biased region" description="Basic and acidic residues" evidence="1">
    <location>
        <begin position="312"/>
        <end position="322"/>
    </location>
</feature>
<protein>
    <submittedName>
        <fullName evidence="3">HNH/ENDO VII superfamily nuclease with conserved GHE residues</fullName>
    </submittedName>
</protein>
<dbReference type="RefSeq" id="WP_091041576.1">
    <property type="nucleotide sequence ID" value="NZ_FNGF01000001.1"/>
</dbReference>
<feature type="compositionally biased region" description="Basic and acidic residues" evidence="1">
    <location>
        <begin position="56"/>
        <end position="67"/>
    </location>
</feature>
<feature type="domain" description="Toxin YqcG C-terminal" evidence="2">
    <location>
        <begin position="242"/>
        <end position="306"/>
    </location>
</feature>
<reference evidence="4" key="1">
    <citation type="submission" date="2016-10" db="EMBL/GenBank/DDBJ databases">
        <authorList>
            <person name="Varghese N."/>
            <person name="Submissions S."/>
        </authorList>
    </citation>
    <scope>NUCLEOTIDE SEQUENCE [LARGE SCALE GENOMIC DNA]</scope>
    <source>
        <strain evidence="4">CGMCC 4.3147</strain>
    </source>
</reference>
<gene>
    <name evidence="3" type="ORF">SAMN05216298_0297</name>
</gene>
<feature type="region of interest" description="Disordered" evidence="1">
    <location>
        <begin position="19"/>
        <end position="250"/>
    </location>
</feature>
<dbReference type="EMBL" id="FNGF01000001">
    <property type="protein sequence ID" value="SDK50138.1"/>
    <property type="molecule type" value="Genomic_DNA"/>
</dbReference>
<dbReference type="AlphaFoldDB" id="A0A1G9CEP0"/>
<evidence type="ECO:0000256" key="1">
    <source>
        <dbReference type="SAM" id="MobiDB-lite"/>
    </source>
</evidence>
<dbReference type="STRING" id="380244.SAMN05216298_0297"/>
<feature type="region of interest" description="Disordered" evidence="1">
    <location>
        <begin position="282"/>
        <end position="336"/>
    </location>
</feature>